<dbReference type="AlphaFoldDB" id="A0A2T1HW20"/>
<accession>A0A2T1HW20</accession>
<dbReference type="Proteomes" id="UP000239772">
    <property type="component" value="Unassembled WGS sequence"/>
</dbReference>
<dbReference type="RefSeq" id="WP_106335706.1">
    <property type="nucleotide sequence ID" value="NZ_PVZS01000005.1"/>
</dbReference>
<protein>
    <recommendedName>
        <fullName evidence="3">CobQ/CobB/MinD/ParA nucleotide binding domain-containing protein</fullName>
    </recommendedName>
</protein>
<dbReference type="EMBL" id="PVZS01000005">
    <property type="protein sequence ID" value="PSC05866.1"/>
    <property type="molecule type" value="Genomic_DNA"/>
</dbReference>
<organism evidence="1 2">
    <name type="scientific">Alsobacter soli</name>
    <dbReference type="NCBI Taxonomy" id="2109933"/>
    <lineage>
        <taxon>Bacteria</taxon>
        <taxon>Pseudomonadati</taxon>
        <taxon>Pseudomonadota</taxon>
        <taxon>Alphaproteobacteria</taxon>
        <taxon>Hyphomicrobiales</taxon>
        <taxon>Alsobacteraceae</taxon>
        <taxon>Alsobacter</taxon>
    </lineage>
</organism>
<keyword evidence="2" id="KW-1185">Reference proteome</keyword>
<evidence type="ECO:0000313" key="2">
    <source>
        <dbReference type="Proteomes" id="UP000239772"/>
    </source>
</evidence>
<reference evidence="2" key="1">
    <citation type="submission" date="2018-03" db="EMBL/GenBank/DDBJ databases">
        <authorList>
            <person name="Sun L."/>
            <person name="Liu H."/>
            <person name="Chen W."/>
            <person name="Huang K."/>
            <person name="Liu W."/>
            <person name="Gao X."/>
        </authorList>
    </citation>
    <scope>NUCLEOTIDE SEQUENCE [LARGE SCALE GENOMIC DNA]</scope>
    <source>
        <strain evidence="2">SH9</strain>
    </source>
</reference>
<evidence type="ECO:0000313" key="1">
    <source>
        <dbReference type="EMBL" id="PSC05866.1"/>
    </source>
</evidence>
<sequence>MASTPRSSQAGNTLLSVAHAGGQGKTTVAQLLYLSSKKLGHTYGLYAADFQDDSAKSKLGKMYPDRVTEFGVGAALTAARIENNANAALRYWDRIGNLFLSGNAIVDLGANVIQSVVDWGVDRHVAELMEKRQAPKVDLFCVCKAQKHAFDDISSLIEDVASKKPFRFNRIFVVQNEVGGSFEGSQFDTRLKDQFRELDLVFLTLPACQAEIWPAIERKGASLEAVLGADEEELMAMLDVDLWTASSGLAEVKSWFEFTLKSFKDLDVFGRRDVRSSAAAKAS</sequence>
<dbReference type="OrthoDB" id="7327376at2"/>
<name>A0A2T1HW20_9HYPH</name>
<evidence type="ECO:0008006" key="3">
    <source>
        <dbReference type="Google" id="ProtNLM"/>
    </source>
</evidence>
<gene>
    <name evidence="1" type="ORF">SLNSH_05645</name>
</gene>
<proteinExistence type="predicted"/>
<comment type="caution">
    <text evidence="1">The sequence shown here is derived from an EMBL/GenBank/DDBJ whole genome shotgun (WGS) entry which is preliminary data.</text>
</comment>